<accession>A0A841HW23</accession>
<keyword evidence="3" id="KW-1185">Reference proteome</keyword>
<comment type="caution">
    <text evidence="2">The sequence shown here is derived from an EMBL/GenBank/DDBJ whole genome shotgun (WGS) entry which is preliminary data.</text>
</comment>
<protein>
    <submittedName>
        <fullName evidence="2">Uncharacterized protein</fullName>
    </submittedName>
</protein>
<evidence type="ECO:0000256" key="1">
    <source>
        <dbReference type="SAM" id="MobiDB-lite"/>
    </source>
</evidence>
<evidence type="ECO:0000313" key="3">
    <source>
        <dbReference type="Proteomes" id="UP000569951"/>
    </source>
</evidence>
<reference evidence="2 3" key="1">
    <citation type="submission" date="2020-08" db="EMBL/GenBank/DDBJ databases">
        <title>Genomic Encyclopedia of Type Strains, Phase IV (KMG-IV): sequencing the most valuable type-strain genomes for metagenomic binning, comparative biology and taxonomic classification.</title>
        <authorList>
            <person name="Goeker M."/>
        </authorList>
    </citation>
    <scope>NUCLEOTIDE SEQUENCE [LARGE SCALE GENOMIC DNA]</scope>
    <source>
        <strain evidence="2 3">DSM 21458</strain>
    </source>
</reference>
<proteinExistence type="predicted"/>
<organism evidence="2 3">
    <name type="scientific">Deinobacterium chartae</name>
    <dbReference type="NCBI Taxonomy" id="521158"/>
    <lineage>
        <taxon>Bacteria</taxon>
        <taxon>Thermotogati</taxon>
        <taxon>Deinococcota</taxon>
        <taxon>Deinococci</taxon>
        <taxon>Deinococcales</taxon>
        <taxon>Deinococcaceae</taxon>
        <taxon>Deinobacterium</taxon>
    </lineage>
</organism>
<dbReference type="RefSeq" id="WP_183985445.1">
    <property type="nucleotide sequence ID" value="NZ_JACHHG010000003.1"/>
</dbReference>
<name>A0A841HW23_9DEIO</name>
<feature type="region of interest" description="Disordered" evidence="1">
    <location>
        <begin position="45"/>
        <end position="110"/>
    </location>
</feature>
<sequence>MRWQGIQTVFNLGALLPLLLTFLPWLSAPAERHAHAMGTAGNSLIPPPLAELRPTAGSFTPQPVTPADAPPARPLSARPQANYVGRAAAERPEHRPHGWQRQERRQLEGG</sequence>
<dbReference type="AlphaFoldDB" id="A0A841HW23"/>
<dbReference type="EMBL" id="JACHHG010000003">
    <property type="protein sequence ID" value="MBB6097731.1"/>
    <property type="molecule type" value="Genomic_DNA"/>
</dbReference>
<evidence type="ECO:0000313" key="2">
    <source>
        <dbReference type="EMBL" id="MBB6097731.1"/>
    </source>
</evidence>
<dbReference type="Proteomes" id="UP000569951">
    <property type="component" value="Unassembled WGS sequence"/>
</dbReference>
<gene>
    <name evidence="2" type="ORF">HNR42_001148</name>
</gene>
<feature type="compositionally biased region" description="Basic and acidic residues" evidence="1">
    <location>
        <begin position="88"/>
        <end position="110"/>
    </location>
</feature>